<evidence type="ECO:0000313" key="4">
    <source>
        <dbReference type="Proteomes" id="UP000614272"/>
    </source>
</evidence>
<dbReference type="EMBL" id="BMGJ01000003">
    <property type="protein sequence ID" value="GGD56180.1"/>
    <property type="molecule type" value="Genomic_DNA"/>
</dbReference>
<comment type="caution">
    <text evidence="3">The sequence shown here is derived from an EMBL/GenBank/DDBJ whole genome shotgun (WGS) entry which is preliminary data.</text>
</comment>
<name>A0ABQ1R4Q2_9ALTE</name>
<dbReference type="InterPro" id="IPR018640">
    <property type="entry name" value="DUF2063"/>
</dbReference>
<reference evidence="4" key="1">
    <citation type="journal article" date="2019" name="Int. J. Syst. Evol. Microbiol.">
        <title>The Global Catalogue of Microorganisms (GCM) 10K type strain sequencing project: providing services to taxonomists for standard genome sequencing and annotation.</title>
        <authorList>
            <consortium name="The Broad Institute Genomics Platform"/>
            <consortium name="The Broad Institute Genome Sequencing Center for Infectious Disease"/>
            <person name="Wu L."/>
            <person name="Ma J."/>
        </authorList>
    </citation>
    <scope>NUCLEOTIDE SEQUENCE [LARGE SCALE GENOMIC DNA]</scope>
    <source>
        <strain evidence="4">CGMCC 1.12923</strain>
    </source>
</reference>
<organism evidence="3 4">
    <name type="scientific">Lacimicrobium alkaliphilum</name>
    <dbReference type="NCBI Taxonomy" id="1526571"/>
    <lineage>
        <taxon>Bacteria</taxon>
        <taxon>Pseudomonadati</taxon>
        <taxon>Pseudomonadota</taxon>
        <taxon>Gammaproteobacteria</taxon>
        <taxon>Alteromonadales</taxon>
        <taxon>Alteromonadaceae</taxon>
        <taxon>Lacimicrobium</taxon>
    </lineage>
</organism>
<dbReference type="Gene3D" id="3.90.930.50">
    <property type="match status" value="1"/>
</dbReference>
<sequence>MRDFHQLQQQFAQHLKNPETCAPPPDLESRRMAIYRDLFFNNILGFLGNGFPVLQSLYEQDQWLKLCRTFYHQHHCRSPYFVDISKEFVEFLANEYQVVSSDPPFLAELAHYEWVELAISTSKDDLSGDYWDGEGEYHRVQVSELAWVLSYQFPVHRICPDFQPLQASGPYFFVVCRDNQDQVCFTEIDQVNAFMLNHIEQQGPLQFDTLLSAMEQAMPQFPPQQLHQQVKQAVESLLQKQVLLTNS</sequence>
<dbReference type="InterPro" id="IPR044922">
    <property type="entry name" value="DUF2063_N_sf"/>
</dbReference>
<feature type="domain" description="Putative DNA-binding" evidence="1">
    <location>
        <begin position="6"/>
        <end position="92"/>
    </location>
</feature>
<accession>A0ABQ1R4Q2</accession>
<evidence type="ECO:0000259" key="2">
    <source>
        <dbReference type="Pfam" id="PF22106"/>
    </source>
</evidence>
<dbReference type="RefSeq" id="WP_099033911.1">
    <property type="nucleotide sequence ID" value="NZ_BMGJ01000003.1"/>
</dbReference>
<gene>
    <name evidence="3" type="ORF">GCM10011357_09720</name>
</gene>
<dbReference type="Pfam" id="PF22106">
    <property type="entry name" value="NGO1945_C"/>
    <property type="match status" value="1"/>
</dbReference>
<protein>
    <submittedName>
        <fullName evidence="3">DUF2063 domain-containing protein</fullName>
    </submittedName>
</protein>
<evidence type="ECO:0000313" key="3">
    <source>
        <dbReference type="EMBL" id="GGD56180.1"/>
    </source>
</evidence>
<proteinExistence type="predicted"/>
<dbReference type="InterPro" id="IPR054098">
    <property type="entry name" value="NGO1945-like_C"/>
</dbReference>
<dbReference type="Proteomes" id="UP000614272">
    <property type="component" value="Unassembled WGS sequence"/>
</dbReference>
<evidence type="ECO:0000259" key="1">
    <source>
        <dbReference type="Pfam" id="PF09836"/>
    </source>
</evidence>
<dbReference type="Gene3D" id="1.10.150.690">
    <property type="entry name" value="DUF2063"/>
    <property type="match status" value="1"/>
</dbReference>
<dbReference type="Pfam" id="PF09836">
    <property type="entry name" value="DUF2063"/>
    <property type="match status" value="1"/>
</dbReference>
<feature type="domain" description="NGO1945-like C-terminal" evidence="2">
    <location>
        <begin position="143"/>
        <end position="237"/>
    </location>
</feature>
<keyword evidence="4" id="KW-1185">Reference proteome</keyword>